<accession>A0A1L8RBY3</accession>
<proteinExistence type="predicted"/>
<gene>
    <name evidence="1" type="ORF">RU97_GL000652</name>
</gene>
<keyword evidence="2" id="KW-1185">Reference proteome</keyword>
<dbReference type="Proteomes" id="UP000181884">
    <property type="component" value="Unassembled WGS sequence"/>
</dbReference>
<dbReference type="PANTHER" id="PTHR34817:SF2">
    <property type="entry name" value="NUCLEOTIDYLTRANSFERASE"/>
    <property type="match status" value="1"/>
</dbReference>
<name>A0A1L8RBY3_9ENTE</name>
<dbReference type="PANTHER" id="PTHR34817">
    <property type="entry name" value="NUCLEOTIDYLTRANSFERASE"/>
    <property type="match status" value="1"/>
</dbReference>
<protein>
    <recommendedName>
        <fullName evidence="3">Nucleotidyltransferase</fullName>
    </recommendedName>
</protein>
<evidence type="ECO:0000313" key="1">
    <source>
        <dbReference type="EMBL" id="OJG17237.1"/>
    </source>
</evidence>
<sequence>MEKVIIKKMREIEAEENVKVIFAVESGSRAWGFESNDSDYDVRFVYIRKIEDYLKLDSVRDVIEWQLDDTLDINGWDLQKAMRLAYKGNPVFFEWLNSTKFYYADANIFPNLKETCEKYFLPKKALYHYWHMGNRNLKEYLQGDSVKLKKYFYALRPVWAAQWIGKYLTIPPVSFNELKEEFCPKELNDIIQDLLERKINSDESDMIPPIKVF</sequence>
<dbReference type="EMBL" id="JXKH01000013">
    <property type="protein sequence ID" value="OJG17237.1"/>
    <property type="molecule type" value="Genomic_DNA"/>
</dbReference>
<evidence type="ECO:0008006" key="3">
    <source>
        <dbReference type="Google" id="ProtNLM"/>
    </source>
</evidence>
<evidence type="ECO:0000313" key="2">
    <source>
        <dbReference type="Proteomes" id="UP000181884"/>
    </source>
</evidence>
<reference evidence="1 2" key="1">
    <citation type="submission" date="2014-12" db="EMBL/GenBank/DDBJ databases">
        <title>Draft genome sequences of 29 type strains of Enterococci.</title>
        <authorList>
            <person name="Zhong Z."/>
            <person name="Sun Z."/>
            <person name="Liu W."/>
            <person name="Zhang W."/>
            <person name="Zhang H."/>
        </authorList>
    </citation>
    <scope>NUCLEOTIDE SEQUENCE [LARGE SCALE GENOMIC DNA]</scope>
    <source>
        <strain evidence="1 2">DSM 17029</strain>
    </source>
</reference>
<dbReference type="Pfam" id="PF10127">
    <property type="entry name" value="RlaP"/>
    <property type="match status" value="1"/>
</dbReference>
<comment type="caution">
    <text evidence="1">The sequence shown here is derived from an EMBL/GenBank/DDBJ whole genome shotgun (WGS) entry which is preliminary data.</text>
</comment>
<organism evidence="1 2">
    <name type="scientific">Enterococcus canis</name>
    <dbReference type="NCBI Taxonomy" id="214095"/>
    <lineage>
        <taxon>Bacteria</taxon>
        <taxon>Bacillati</taxon>
        <taxon>Bacillota</taxon>
        <taxon>Bacilli</taxon>
        <taxon>Lactobacillales</taxon>
        <taxon>Enterococcaceae</taxon>
        <taxon>Enterococcus</taxon>
    </lineage>
</organism>
<dbReference type="RefSeq" id="WP_143139628.1">
    <property type="nucleotide sequence ID" value="NZ_JXKH01000013.1"/>
</dbReference>
<dbReference type="AlphaFoldDB" id="A0A1L8RBY3"/>
<dbReference type="InterPro" id="IPR018775">
    <property type="entry name" value="RlaP"/>
</dbReference>